<gene>
    <name evidence="1" type="ORF">LEL_00230</name>
</gene>
<evidence type="ECO:0000313" key="1">
    <source>
        <dbReference type="EMBL" id="OAA80685.1"/>
    </source>
</evidence>
<sequence>MNSEKNNAAPAPGRDLFNPQVFWKTLSEMTNLCDEILALDDSSKSHEETVKLAKCIDVLNNQVQKRRQSMALSKPATLARLTKEENSELQRLFQMIGTSDFGNGEAVSGLLHLLGDRSAST</sequence>
<proteinExistence type="predicted"/>
<dbReference type="Proteomes" id="UP000076881">
    <property type="component" value="Unassembled WGS sequence"/>
</dbReference>
<protein>
    <submittedName>
        <fullName evidence="1">Uncharacterized protein</fullName>
    </submittedName>
</protein>
<accession>A0A168JP40</accession>
<evidence type="ECO:0000313" key="2">
    <source>
        <dbReference type="Proteomes" id="UP000076881"/>
    </source>
</evidence>
<reference evidence="1 2" key="1">
    <citation type="journal article" date="2016" name="Genome Biol. Evol.">
        <title>Divergent and convergent evolution of fungal pathogenicity.</title>
        <authorList>
            <person name="Shang Y."/>
            <person name="Xiao G."/>
            <person name="Zheng P."/>
            <person name="Cen K."/>
            <person name="Zhan S."/>
            <person name="Wang C."/>
        </authorList>
    </citation>
    <scope>NUCLEOTIDE SEQUENCE [LARGE SCALE GENOMIC DNA]</scope>
    <source>
        <strain evidence="1 2">RCEF 1005</strain>
    </source>
</reference>
<keyword evidence="2" id="KW-1185">Reference proteome</keyword>
<dbReference type="AlphaFoldDB" id="A0A168JP40"/>
<dbReference type="EMBL" id="AZHF01000001">
    <property type="protein sequence ID" value="OAA80685.1"/>
    <property type="molecule type" value="Genomic_DNA"/>
</dbReference>
<comment type="caution">
    <text evidence="1">The sequence shown here is derived from an EMBL/GenBank/DDBJ whole genome shotgun (WGS) entry which is preliminary data.</text>
</comment>
<name>A0A168JP40_CORDF</name>
<organism evidence="1 2">
    <name type="scientific">Akanthomyces lecanii RCEF 1005</name>
    <dbReference type="NCBI Taxonomy" id="1081108"/>
    <lineage>
        <taxon>Eukaryota</taxon>
        <taxon>Fungi</taxon>
        <taxon>Dikarya</taxon>
        <taxon>Ascomycota</taxon>
        <taxon>Pezizomycotina</taxon>
        <taxon>Sordariomycetes</taxon>
        <taxon>Hypocreomycetidae</taxon>
        <taxon>Hypocreales</taxon>
        <taxon>Cordycipitaceae</taxon>
        <taxon>Akanthomyces</taxon>
        <taxon>Cordyceps confragosa</taxon>
    </lineage>
</organism>